<evidence type="ECO:0000313" key="4">
    <source>
        <dbReference type="EMBL" id="TMS35345.1"/>
    </source>
</evidence>
<protein>
    <recommendedName>
        <fullName evidence="3">VWFA domain-containing protein</fullName>
    </recommendedName>
</protein>
<comment type="caution">
    <text evidence="4">The sequence shown here is derived from an EMBL/GenBank/DDBJ whole genome shotgun (WGS) entry which is preliminary data.</text>
</comment>
<proteinExistence type="predicted"/>
<dbReference type="GO" id="GO:0005634">
    <property type="term" value="C:nucleus"/>
    <property type="evidence" value="ECO:0007669"/>
    <property type="project" value="TreeGrafter"/>
</dbReference>
<feature type="region of interest" description="Disordered" evidence="2">
    <location>
        <begin position="1532"/>
        <end position="1552"/>
    </location>
</feature>
<keyword evidence="5" id="KW-1185">Reference proteome</keyword>
<feature type="region of interest" description="Disordered" evidence="2">
    <location>
        <begin position="221"/>
        <end position="242"/>
    </location>
</feature>
<reference evidence="4 5" key="1">
    <citation type="journal article" date="2015" name="Genome Biol.">
        <title>Comparative genomics of Steinernema reveals deeply conserved gene regulatory networks.</title>
        <authorList>
            <person name="Dillman A.R."/>
            <person name="Macchietto M."/>
            <person name="Porter C.F."/>
            <person name="Rogers A."/>
            <person name="Williams B."/>
            <person name="Antoshechkin I."/>
            <person name="Lee M.M."/>
            <person name="Goodwin Z."/>
            <person name="Lu X."/>
            <person name="Lewis E.E."/>
            <person name="Goodrich-Blair H."/>
            <person name="Stock S.P."/>
            <person name="Adams B.J."/>
            <person name="Sternberg P.W."/>
            <person name="Mortazavi A."/>
        </authorList>
    </citation>
    <scope>NUCLEOTIDE SEQUENCE [LARGE SCALE GENOMIC DNA]</scope>
    <source>
        <strain evidence="4 5">ALL</strain>
    </source>
</reference>
<evidence type="ECO:0000256" key="2">
    <source>
        <dbReference type="SAM" id="MobiDB-lite"/>
    </source>
</evidence>
<evidence type="ECO:0000256" key="1">
    <source>
        <dbReference type="SAM" id="Coils"/>
    </source>
</evidence>
<dbReference type="InterPro" id="IPR052079">
    <property type="entry name" value="E3_ligase/Copine_domain"/>
</dbReference>
<dbReference type="Pfam" id="PF07002">
    <property type="entry name" value="Copine"/>
    <property type="match status" value="1"/>
</dbReference>
<dbReference type="PANTHER" id="PTHR45751">
    <property type="entry name" value="COPINE FAMILY PROTEIN 1"/>
    <property type="match status" value="1"/>
</dbReference>
<feature type="compositionally biased region" description="Basic and acidic residues" evidence="2">
    <location>
        <begin position="2052"/>
        <end position="2066"/>
    </location>
</feature>
<dbReference type="SUPFAM" id="SSF53300">
    <property type="entry name" value="vWA-like"/>
    <property type="match status" value="1"/>
</dbReference>
<name>A0A4U8US17_STECR</name>
<feature type="compositionally biased region" description="Polar residues" evidence="2">
    <location>
        <begin position="1538"/>
        <end position="1552"/>
    </location>
</feature>
<sequence>MLGTQIAVMGCICCKSCNCCCVPSKKRLKAIEGGDAYSIPGIEHIPRKVKASPEKDVLHANRKTRKELEEWEAHRRSVILTETGWLFRSSKSEAALQKIEAGNRDPVHLQVVLLSARRADATLRRCESEQPKVLKSCLITGQSSRWGSIQDESGFFAEVIPLEGTTSKGGFKNMKKGFKQFFAQERPTREYESEQELSTPQQGRRGSGGFFQKLFRGNGRPDTSPITLSPLGSPMSGRRKDWESEDDYAEILNARAKSNERDINVYPGTFASNKKRESSLRAWCLRENPDRASRPVAHTVVLHIEKKGLECSRIPQECDIRRRDIEVWTSRKRGTVPERRQMEVRNVHIRLWKSWKAIVRNGRLDEATLDLLRLSTEPAAVTFSGSPRRSQMADKLPKAASTSSLHKVIRTENGGLLKVANVFTWDPERLSSRLTDEPEYRKVTENGDVIEVVQRIEGKPVVRTTVEGKMRMEKVVGAKLKTIDELIGAGWTIRDTVINYKIKTTMGNRQMVVEEERVGSVEDFDSQYRMQMYKDGKETSAHVANIDIPPGASKSEYLSKLSEKLMREMAAFEGEQETAKTRVEVEVVENVTNLMKTYIIGQRDDTDEIDEVVTKEVPQLTEKEFNVETASDTAASPPPIERVNKEYIDQMEKELQQELAKKDIHLTTPGKQFEGADRIIQHKRFESDTESVDSFIAKRSYPRCSNVFADCDMVRTEDSSSNQVFIAIPNEIAFEFILRTERLPPKPKGVEPASYGLEKSGKHYEESTIMKRTTRFESTASEETFEEEPIQPLMEKPLAEPEPKPEPEREPPKGVEEQLVQKKVEELRVEERHEELRETEPYGGDYSMQQKGQRYEGDVVIRKKVHKFVSEESEEEREKKIQEPQGGQFGLAQAGQHYEDRAVLKRSRRFESEDSEEKEPTEVNLVKDESNGIFTVSIECSNTENFQFITREKRSQKFETASMQMSIRKATEESDVRERVFGESHKQSISQQITATAEENIFLSDGLQRVTTISNDLSASKTLKDATVWREAFSGLELSEETATIMIALQNQVSAMLLRQSSEYNWANKQREATKSRVREMTEENAMTMYSFASHDGRCLSVESLLKDQVLLKHSFRLDAAQTESASTSVSLSCPNLALSADFKAKTANTVQTSKELNEFLLEQTSAMVYLKNAIESVDERTHKTLAEPRVNSGNYLDAYSQTNQNLSVSIDLSREANFLTHLESSASWTTARNEKLSFTSSASSTEIQTANYSLSCGGKAATATLKIASANEGIPQLYDIVEVGNEMQNCAVMMTCGGVNGQHASTSWAESVSARETRHSKPSVTTKTIINREEVDESENVHETHITEINEKIVHRGRSKSIEYRDMINREEFWDDESISESYLKEDLYRKRMARSMTDVSTYTTDMEDIDVVDSTVKIRRQDSTHTTTILVHEPFGGQTSSHETFRPSRYRQIYERVEETLKTEDRKDKPWVAVSHERETEVTSRFERRTETRPRTQFVKSSLPQATSFQQFHVTRAAGDEENKVVSEIEKERVQESSSTSSVPQMVQRSEELTAQESKLATAEFSAALSGQRIEHKVETIHKDVRKDQSTKTTAPSTEETLTLVGDYFVVDSESVPATIAIKPLQSHAITTKAATKEVSEVSSDLLRLTSDDVESRLSERPSTSAERGFAIQRTESDYDMTKSSASELPVRKSFPLTTEEREVSTVMEFSHQESEVLTRVERLARPRNFEEAEMAFADHRRLEESLTASAMGDEISAREQSFMKPEEADAAELRNRLALTQDAALKTASAKEALQENDVNLFKTAKTGMTTVSVRERSSERLERRLKESSDEDKNVYLLTETCERDQFTKTEIPVNARDLARLNARESEFHDVSVKEELRRSASGEATRIAHEPVLEEGARQFKIAQETFSMSFQRPDKPRKVSSVLRDASSTEHSTTVREYITEGVSCIATSQRVLRPVTFAVVDTELPLSRSLREEISTPASALEEVHKTEDLSYADMSASSQLIRRIPNFEESNTSTSAAKHEERRAHEVFAALEQSDSTATVFQERPKESGEKSAREMSEDQTSLFANVKTVSSNLISSETVKVSSFAKDALSTKTVGDVSSDLQEHLERDQEALQVAGLQHIRDEARDSRKFEIAKEEVVMELERPHLTRFEETRVSETVQESFVGRGFLEYGNDEVEATGLFQKISLQKTTESEAEQVQSVARHLEQHLSTPFAKEESTVTSVTHSRSQSEGFEAVVKKETEIQALVKSLESSSEIEMRFEDALYGRQELLSTEDTFTDLIRESSQTSAREFGSEGVQLCGRVTSFVSSFVATKRIADSELATENLRTAAAKEELAELNQNVQKKSGEETADTILSIHERQQETRRLEVEQEEVNAQFRCTKPTETETICLKDDVSETFSTKPFLEYGQESTDAAGHFERIVCCKPTHAEGEYVHKIPRTLQQNLWTEHVQEELAIAHFEKSRAASVASDAVVKKAVNVDAFGKTVSASTEENLQVSGILARPLQSTEIANVLADHSRESSEKRTREFGDAKAQLIKQVDTVQGCLKASEVLTESWFESKTLSTSAAQEEKLDVLTNIHKKEHLFIVSQVFADSQKSEETREFSDRREVADVGFANTEFKEVLPTTIAVKEYEEVQSQPFVEYGIEDSDLVAEFSKIAVEKTSEGETTAARGIPRIVQQNLSTSHASIEDKTAEIEKLRSESTDSTTATKWIVPTETSEKLLKAATSEDQTVAKNLSRDAEKGQVVETLEGKATDASGIRCLESTNKSSNFDKNLSIVLNRSHTSVVYPAKVLKTHQIFTRSAAEESLDVEQSLALQEKHGLVEKVTVDQQKSDESRSFKIEQTSAGTSLLKAGEDLLSAMKLRDALACSGPALKTHEFLQTTADSIAHFGRIAAEKDDRLGVEKVMKLPREWQECLNTKAAGEERNSQNYDFSRSPALSQTCKLVKWFNRGDSDLLQTKSSTEEAAHSTPSLVFDSSKLVAKIETILNEKPINSAGIKLKETSAELGSLSAEWKVVLNDLEAELNLMEPQKEMQALKTRASSDVSHLVDASISFHSQKNSLEEKFLLHRKENATREFKISRGEVTKTMQRESDSFQISSKAKTDRREEPVWKRLLETSSEEAKAGVLLVRRSVGRTSVSADRAVSVNAVLSQTLNTIHASDISQSESVEWVGREQMSSSAKTFKARNKDEMAATLKASEERSLEADLTVESKKTSASECDAKIVAGNAESDRRTLKESSTDAYDCLTQWTTVFQDLEAHVKLASSLNLFDRLTTVESTTESAEITENWTRNDDECLMPITLCEPLAETCENKFGIASEELVQHIQKQGLHAEQVSRTMKAFNKESQTLKTKESGLVKLNAMVTLHRISSSLPQRLNELILNDTFTISAEPLTLRTDAAETDSASVQFTLVKPTETGRDQLQRVHYNTTDGIELETLQAGDEKVKMLVDLQGKSYERGLAQTEWRLPNDIEPMVLDTEEAGDNQAVLYAQLTSKHDVEREATTVESIPRRHEPLSMLTEGSTEENRTVSESWVIPLPAERKELVRNIPNVGENVSQTTLESEEHFVSVGLYYETPAAVETTSLVRADRRNLGEYQLNTKAASTEDKILSFSLSRKQHSELLKTKWITNFKSTIDLRVLESSVEDTAGVFHLNRPASTEHVGTVRFCPHVGEPFMAKCHECSSFEETIYCCYSRRNQQDSVISVQNVANFGGISSLSTDAAEESVLTFTPELKRFNEFNEFAKTFIVCNTSEPLELCSLASSSESTAISTNLNCPESSAKESMKLKCANRGTDIVEKLKESSEIKETSYLSYEKGAQKERLDYVVSQSNYGGHVKLNTDASEESESNSAKTLVSDRLCVASCSKTSVQEVTSSVSFSVKASSEMAATVGLSYSQAPAFESSKKVLTHNNSEAISALFIESCENVENISYELKRLNEEERLEKTLPILSKAAPLILTTSAVSQEDFTKEIMAKKDRVEEMFAELRRVVANTAEPISLSTLACSDKAAAATYSLSRSSQTEHASLTRICANTMEPLKFRLTETTELSETSNYQFRQESQQAECSVSIKEARFGGGAILSTSSTKEVSYATNYDLNPGRLSEAYSVIVRWIANTSEPVELFSECSKEQKMHSVCLFEKGIQTESTAILVHIPNQDSFRTQISESTSIVETTNLQFRRAEEHLEGEIFIKLACDGGHLSLHSFASVTEEYTLHSELSSKAARSAEALLTMKTCCTSENPSLHTSCSKDEFFSSEASFSRPSASESTECVTRTPHRGTPHEFSLTESMHVDETSTCQLSRADNRSDISEVLNEAQFGGAFSLSTKATQYNSADVSLTMEKNCLYDLTTDIVIIEKRSTEPLILATSYSQEASVSCTSMMQRSSHVGSAQVLRHTPRQVENYAIRISESKEINEINNISLMRHEAAQSQAITIREARIGGHLILYSKRSVENYVDVEPRLSKAKSTAESSLVLKIPNEEIPFTLICSHSSTEESILNSNLSKADSSHEAIIRLMTAHSGGSTELSSSSSREITVNVSTYLEKEARKSFESETTLAISRYGGGDRLMCSAASEKSGEINVKLSRSEATESNVRIEKISRDETFEFYTSASQENSVYSNHLIAKKTMAPEGVSLSIRTPLQGEHVEFASRASEQVIFNADCDYTKQPTEFVLHWTSYEARTEPSINMNTRACQEESVELAETDVRRRLVVYTTESVIERAHREISPVVLYSEQAEETIIRTDEHLESSEWRHVDVASTVRTDIIREEEQMVCEASSEVARREEHLLEQTAKSASEKRVSFAAEVTEKTMSLDMDMSMTVERKEAPSIVKKPMKIERERRGRRGELKRNEAPNFVPVRRNSLLMALNIGSPHNIPHFKTLQDIVKAIKEAGLEYSNLIFGIDYTRSNYYQGEKTFDGRSLHSLDSEEPNPYQQVIEIVGKTLSSFDADGIIPVYGFGSEECTDQTIFNLADARDHDACCNGFEEVLRVYNEKTPSIPMSGPTNFVPLIEKAIDICREKHSYHILVIVADGQVTNEKINQKAIAAASHYPLSIIMVGVGDGPWNMMNRFDETLPKRIFDNFHFVDFHKVMFNAPNQEASFALNALMEIPDQYKAIKELGLLKHSRRG</sequence>
<accession>A0A4U8US17</accession>
<dbReference type="GO" id="GO:0016567">
    <property type="term" value="P:protein ubiquitination"/>
    <property type="evidence" value="ECO:0007669"/>
    <property type="project" value="TreeGrafter"/>
</dbReference>
<feature type="compositionally biased region" description="Basic and acidic residues" evidence="2">
    <location>
        <begin position="797"/>
        <end position="840"/>
    </location>
</feature>
<dbReference type="InterPro" id="IPR036465">
    <property type="entry name" value="vWFA_dom_sf"/>
</dbReference>
<feature type="region of interest" description="Disordered" evidence="2">
    <location>
        <begin position="1484"/>
        <end position="1505"/>
    </location>
</feature>
<feature type="compositionally biased region" description="Basic and acidic residues" evidence="2">
    <location>
        <begin position="1484"/>
        <end position="1496"/>
    </location>
</feature>
<keyword evidence="1" id="KW-0175">Coiled coil</keyword>
<feature type="coiled-coil region" evidence="1">
    <location>
        <begin position="2330"/>
        <end position="2357"/>
    </location>
</feature>
<reference evidence="4 5" key="2">
    <citation type="journal article" date="2019" name="G3 (Bethesda)">
        <title>Hybrid Assembly of the Genome of the Entomopathogenic Nematode Steinernema carpocapsae Identifies the X-Chromosome.</title>
        <authorList>
            <person name="Serra L."/>
            <person name="Macchietto M."/>
            <person name="Macias-Munoz A."/>
            <person name="McGill C.J."/>
            <person name="Rodriguez I.M."/>
            <person name="Rodriguez B."/>
            <person name="Murad R."/>
            <person name="Mortazavi A."/>
        </authorList>
    </citation>
    <scope>NUCLEOTIDE SEQUENCE [LARGE SCALE GENOMIC DNA]</scope>
    <source>
        <strain evidence="4 5">ALL</strain>
    </source>
</reference>
<evidence type="ECO:0000259" key="3">
    <source>
        <dbReference type="SMART" id="SM00327"/>
    </source>
</evidence>
<dbReference type="SMART" id="SM00327">
    <property type="entry name" value="VWA"/>
    <property type="match status" value="1"/>
</dbReference>
<organism evidence="4 5">
    <name type="scientific">Steinernema carpocapsae</name>
    <name type="common">Entomopathogenic nematode</name>
    <dbReference type="NCBI Taxonomy" id="34508"/>
    <lineage>
        <taxon>Eukaryota</taxon>
        <taxon>Metazoa</taxon>
        <taxon>Ecdysozoa</taxon>
        <taxon>Nematoda</taxon>
        <taxon>Chromadorea</taxon>
        <taxon>Rhabditida</taxon>
        <taxon>Tylenchina</taxon>
        <taxon>Panagrolaimomorpha</taxon>
        <taxon>Strongyloidoidea</taxon>
        <taxon>Steinernematidae</taxon>
        <taxon>Steinernema</taxon>
    </lineage>
</organism>
<feature type="compositionally biased region" description="Basic and acidic residues" evidence="2">
    <location>
        <begin position="759"/>
        <end position="769"/>
    </location>
</feature>
<dbReference type="EMBL" id="AZBU02000001">
    <property type="protein sequence ID" value="TMS35345.1"/>
    <property type="molecule type" value="Genomic_DNA"/>
</dbReference>
<dbReference type="STRING" id="34508.A0A4U8US17"/>
<dbReference type="CDD" id="cd01459">
    <property type="entry name" value="vWA_copine_like"/>
    <property type="match status" value="1"/>
</dbReference>
<feature type="region of interest" description="Disordered" evidence="2">
    <location>
        <begin position="2044"/>
        <end position="2068"/>
    </location>
</feature>
<evidence type="ECO:0000313" key="5">
    <source>
        <dbReference type="Proteomes" id="UP000298663"/>
    </source>
</evidence>
<dbReference type="OrthoDB" id="5855668at2759"/>
<dbReference type="InterPro" id="IPR010734">
    <property type="entry name" value="Copine_C"/>
</dbReference>
<feature type="region of interest" description="Disordered" evidence="2">
    <location>
        <begin position="745"/>
        <end position="853"/>
    </location>
</feature>
<dbReference type="InterPro" id="IPR002035">
    <property type="entry name" value="VWF_A"/>
</dbReference>
<dbReference type="EMBL" id="CM016762">
    <property type="protein sequence ID" value="TMS35345.1"/>
    <property type="molecule type" value="Genomic_DNA"/>
</dbReference>
<feature type="region of interest" description="Disordered" evidence="2">
    <location>
        <begin position="185"/>
        <end position="208"/>
    </location>
</feature>
<dbReference type="GO" id="GO:0004842">
    <property type="term" value="F:ubiquitin-protein transferase activity"/>
    <property type="evidence" value="ECO:0007669"/>
    <property type="project" value="TreeGrafter"/>
</dbReference>
<dbReference type="PANTHER" id="PTHR45751:SF11">
    <property type="entry name" value="COPINE FAMILY PROTEIN 2"/>
    <property type="match status" value="1"/>
</dbReference>
<dbReference type="Proteomes" id="UP000298663">
    <property type="component" value="Chromosome X"/>
</dbReference>
<gene>
    <name evidence="4" type="ORF">L596_002769</name>
</gene>
<feature type="domain" description="VWFA" evidence="3">
    <location>
        <begin position="4893"/>
        <end position="5086"/>
    </location>
</feature>